<evidence type="ECO:0000313" key="1">
    <source>
        <dbReference type="EMBL" id="HJF30912.1"/>
    </source>
</evidence>
<comment type="caution">
    <text evidence="1">The sequence shown here is derived from an EMBL/GenBank/DDBJ whole genome shotgun (WGS) entry which is preliminary data.</text>
</comment>
<reference evidence="1" key="2">
    <citation type="submission" date="2021-09" db="EMBL/GenBank/DDBJ databases">
        <authorList>
            <person name="Gilroy R."/>
        </authorList>
    </citation>
    <scope>NUCLEOTIDE SEQUENCE</scope>
    <source>
        <strain evidence="1">CHK171-7178</strain>
    </source>
</reference>
<reference evidence="1" key="1">
    <citation type="journal article" date="2021" name="PeerJ">
        <title>Extensive microbial diversity within the chicken gut microbiome revealed by metagenomics and culture.</title>
        <authorList>
            <person name="Gilroy R."/>
            <person name="Ravi A."/>
            <person name="Getino M."/>
            <person name="Pursley I."/>
            <person name="Horton D.L."/>
            <person name="Alikhan N.F."/>
            <person name="Baker D."/>
            <person name="Gharbi K."/>
            <person name="Hall N."/>
            <person name="Watson M."/>
            <person name="Adriaenssens E.M."/>
            <person name="Foster-Nyarko E."/>
            <person name="Jarju S."/>
            <person name="Secka A."/>
            <person name="Antonio M."/>
            <person name="Oren A."/>
            <person name="Chaudhuri R.R."/>
            <person name="La Ragione R."/>
            <person name="Hildebrand F."/>
            <person name="Pallen M.J."/>
        </authorList>
    </citation>
    <scope>NUCLEOTIDE SEQUENCE</scope>
    <source>
        <strain evidence="1">CHK171-7178</strain>
    </source>
</reference>
<name>A0A921KBZ4_SPOPS</name>
<dbReference type="Pfam" id="PF14116">
    <property type="entry name" value="YyzF"/>
    <property type="match status" value="1"/>
</dbReference>
<dbReference type="Proteomes" id="UP000698173">
    <property type="component" value="Unassembled WGS sequence"/>
</dbReference>
<accession>A0A921KBZ4</accession>
<evidence type="ECO:0000313" key="2">
    <source>
        <dbReference type="Proteomes" id="UP000698173"/>
    </source>
</evidence>
<dbReference type="InterPro" id="IPR025626">
    <property type="entry name" value="YyzF"/>
</dbReference>
<proteinExistence type="predicted"/>
<dbReference type="AlphaFoldDB" id="A0A921KBZ4"/>
<gene>
    <name evidence="1" type="ORF">K8V56_03915</name>
</gene>
<protein>
    <submittedName>
        <fullName evidence="1">CxxH/CxxC protein</fullName>
    </submittedName>
</protein>
<sequence length="54" mass="6115">MNTYSCETHINHALDVFVAEQGKFPIMEAVAEENKLSTKCSYCEDAALYVVRDE</sequence>
<organism evidence="1 2">
    <name type="scientific">Sporosarcina psychrophila</name>
    <name type="common">Bacillus psychrophilus</name>
    <dbReference type="NCBI Taxonomy" id="1476"/>
    <lineage>
        <taxon>Bacteria</taxon>
        <taxon>Bacillati</taxon>
        <taxon>Bacillota</taxon>
        <taxon>Bacilli</taxon>
        <taxon>Bacillales</taxon>
        <taxon>Caryophanaceae</taxon>
        <taxon>Sporosarcina</taxon>
    </lineage>
</organism>
<dbReference type="NCBIfam" id="TIGR04129">
    <property type="entry name" value="CxxH_BA5709"/>
    <property type="match status" value="1"/>
</dbReference>
<dbReference type="EMBL" id="DYWT01000061">
    <property type="protein sequence ID" value="HJF30912.1"/>
    <property type="molecule type" value="Genomic_DNA"/>
</dbReference>